<dbReference type="SMART" id="SM00448">
    <property type="entry name" value="REC"/>
    <property type="match status" value="1"/>
</dbReference>
<proteinExistence type="predicted"/>
<dbReference type="InterPro" id="IPR016032">
    <property type="entry name" value="Sig_transdc_resp-reg_C-effctor"/>
</dbReference>
<evidence type="ECO:0000256" key="1">
    <source>
        <dbReference type="ARBA" id="ARBA00022553"/>
    </source>
</evidence>
<dbReference type="InterPro" id="IPR001789">
    <property type="entry name" value="Sig_transdc_resp-reg_receiver"/>
</dbReference>
<comment type="caution">
    <text evidence="6">The sequence shown here is derived from an EMBL/GenBank/DDBJ whole genome shotgun (WGS) entry which is preliminary data.</text>
</comment>
<dbReference type="InterPro" id="IPR058245">
    <property type="entry name" value="NreC/VraR/RcsB-like_REC"/>
</dbReference>
<feature type="modified residue" description="4-aspartylphosphate" evidence="3">
    <location>
        <position position="72"/>
    </location>
</feature>
<dbReference type="Pfam" id="PF00072">
    <property type="entry name" value="Response_reg"/>
    <property type="match status" value="1"/>
</dbReference>
<dbReference type="RefSeq" id="WP_226955061.1">
    <property type="nucleotide sequence ID" value="NZ_JACDXW010000007.1"/>
</dbReference>
<reference evidence="6 7" key="1">
    <citation type="submission" date="2020-07" db="EMBL/GenBank/DDBJ databases">
        <title>Pusillimonas sp. nov., isolated from poultry manure in Taiwan.</title>
        <authorList>
            <person name="Lin S.-Y."/>
            <person name="Tang Y.-S."/>
            <person name="Young C.-C."/>
        </authorList>
    </citation>
    <scope>NUCLEOTIDE SEQUENCE [LARGE SCALE GENOMIC DNA]</scope>
    <source>
        <strain evidence="6 7">CC-YST705</strain>
    </source>
</reference>
<organism evidence="6 7">
    <name type="scientific">Mesopusillimonas faecipullorum</name>
    <dbReference type="NCBI Taxonomy" id="2755040"/>
    <lineage>
        <taxon>Bacteria</taxon>
        <taxon>Pseudomonadati</taxon>
        <taxon>Pseudomonadota</taxon>
        <taxon>Betaproteobacteria</taxon>
        <taxon>Burkholderiales</taxon>
        <taxon>Alcaligenaceae</taxon>
        <taxon>Mesopusillimonas</taxon>
    </lineage>
</organism>
<gene>
    <name evidence="6" type="ORF">H0484_12895</name>
</gene>
<dbReference type="InterPro" id="IPR011006">
    <property type="entry name" value="CheY-like_superfamily"/>
</dbReference>
<dbReference type="PRINTS" id="PR00038">
    <property type="entry name" value="HTHLUXR"/>
</dbReference>
<evidence type="ECO:0000256" key="3">
    <source>
        <dbReference type="PROSITE-ProRule" id="PRU00169"/>
    </source>
</evidence>
<dbReference type="EMBL" id="JACDXW010000007">
    <property type="protein sequence ID" value="MCB5364646.1"/>
    <property type="molecule type" value="Genomic_DNA"/>
</dbReference>
<dbReference type="SMART" id="SM00421">
    <property type="entry name" value="HTH_LUXR"/>
    <property type="match status" value="1"/>
</dbReference>
<evidence type="ECO:0000256" key="2">
    <source>
        <dbReference type="ARBA" id="ARBA00023125"/>
    </source>
</evidence>
<dbReference type="PROSITE" id="PS50110">
    <property type="entry name" value="RESPONSE_REGULATORY"/>
    <property type="match status" value="1"/>
</dbReference>
<evidence type="ECO:0000259" key="5">
    <source>
        <dbReference type="PROSITE" id="PS50110"/>
    </source>
</evidence>
<keyword evidence="1 3" id="KW-0597">Phosphoprotein</keyword>
<name>A0ABS8CF32_9BURK</name>
<dbReference type="Proteomes" id="UP000776983">
    <property type="component" value="Unassembled WGS sequence"/>
</dbReference>
<dbReference type="Gene3D" id="3.40.50.2300">
    <property type="match status" value="1"/>
</dbReference>
<evidence type="ECO:0000259" key="4">
    <source>
        <dbReference type="PROSITE" id="PS50043"/>
    </source>
</evidence>
<dbReference type="PANTHER" id="PTHR43214:SF43">
    <property type="entry name" value="TWO-COMPONENT RESPONSE REGULATOR"/>
    <property type="match status" value="1"/>
</dbReference>
<dbReference type="Pfam" id="PF00196">
    <property type="entry name" value="GerE"/>
    <property type="match status" value="1"/>
</dbReference>
<dbReference type="SUPFAM" id="SSF46894">
    <property type="entry name" value="C-terminal effector domain of the bipartite response regulators"/>
    <property type="match status" value="1"/>
</dbReference>
<keyword evidence="7" id="KW-1185">Reference proteome</keyword>
<dbReference type="CDD" id="cd17535">
    <property type="entry name" value="REC_NarL-like"/>
    <property type="match status" value="1"/>
</dbReference>
<feature type="domain" description="HTH luxR-type" evidence="4">
    <location>
        <begin position="164"/>
        <end position="229"/>
    </location>
</feature>
<dbReference type="SUPFAM" id="SSF52172">
    <property type="entry name" value="CheY-like"/>
    <property type="match status" value="1"/>
</dbReference>
<dbReference type="PANTHER" id="PTHR43214">
    <property type="entry name" value="TWO-COMPONENT RESPONSE REGULATOR"/>
    <property type="match status" value="1"/>
</dbReference>
<protein>
    <submittedName>
        <fullName evidence="6">Response regulator transcription factor</fullName>
    </submittedName>
</protein>
<keyword evidence="2" id="KW-0238">DNA-binding</keyword>
<dbReference type="CDD" id="cd06170">
    <property type="entry name" value="LuxR_C_like"/>
    <property type="match status" value="1"/>
</dbReference>
<accession>A0ABS8CF32</accession>
<evidence type="ECO:0000313" key="7">
    <source>
        <dbReference type="Proteomes" id="UP000776983"/>
    </source>
</evidence>
<dbReference type="InterPro" id="IPR039420">
    <property type="entry name" value="WalR-like"/>
</dbReference>
<evidence type="ECO:0000313" key="6">
    <source>
        <dbReference type="EMBL" id="MCB5364646.1"/>
    </source>
</evidence>
<dbReference type="InterPro" id="IPR000792">
    <property type="entry name" value="Tscrpt_reg_LuxR_C"/>
</dbReference>
<sequence length="231" mass="25286">MVALRDSPARYSHILIVEDIEGVRTSLVKIAQEAFPQAGISGCGTLRQAEQWLEQHPEHTDASGGNLLTLIDLGLPDGNGISLVRKLNAYGPHCLPIVITIFDDDITLCKAVAAGAQGYLLKEHPPEIMVHYLKRMEQGEPPITPRMARRILACMQHLLAASLPNEEAVHLSPRETEVLSIIGRGFRVGEAARVLGLTDQTVASYVKSIYRKLNISSRAEAALEASRRKLV</sequence>
<feature type="domain" description="Response regulatory" evidence="5">
    <location>
        <begin position="13"/>
        <end position="137"/>
    </location>
</feature>
<dbReference type="PROSITE" id="PS50043">
    <property type="entry name" value="HTH_LUXR_2"/>
    <property type="match status" value="1"/>
</dbReference>